<dbReference type="GO" id="GO:0030246">
    <property type="term" value="F:carbohydrate binding"/>
    <property type="evidence" value="ECO:0007669"/>
    <property type="project" value="InterPro"/>
</dbReference>
<comment type="catalytic activity">
    <reaction evidence="1 7">
        <text>Hydrolysis of terminal non-reducing beta-D-galactose residues in beta-D-galactosides.</text>
        <dbReference type="EC" id="3.2.1.23"/>
    </reaction>
</comment>
<dbReference type="SUPFAM" id="SSF49785">
    <property type="entry name" value="Galactose-binding domain-like"/>
    <property type="match status" value="2"/>
</dbReference>
<feature type="non-terminal residue" evidence="11">
    <location>
        <position position="1"/>
    </location>
</feature>
<dbReference type="FunFam" id="2.60.120.260:FF:000076">
    <property type="entry name" value="Beta-galactosidase"/>
    <property type="match status" value="1"/>
</dbReference>
<feature type="transmembrane region" description="Helical" evidence="9">
    <location>
        <begin position="17"/>
        <end position="37"/>
    </location>
</feature>
<dbReference type="InterPro" id="IPR017853">
    <property type="entry name" value="GH"/>
</dbReference>
<feature type="domain" description="SUEL-type lectin" evidence="10">
    <location>
        <begin position="814"/>
        <end position="864"/>
    </location>
</feature>
<keyword evidence="9" id="KW-1133">Transmembrane helix</keyword>
<dbReference type="FunFam" id="3.20.20.80:FF:000006">
    <property type="entry name" value="Beta-galactosidase"/>
    <property type="match status" value="1"/>
</dbReference>
<evidence type="ECO:0000256" key="9">
    <source>
        <dbReference type="SAM" id="Phobius"/>
    </source>
</evidence>
<dbReference type="PROSITE" id="PS50228">
    <property type="entry name" value="SUEL_LECTIN"/>
    <property type="match status" value="1"/>
</dbReference>
<keyword evidence="6 7" id="KW-0326">Glycosidase</keyword>
<dbReference type="PRINTS" id="PR00742">
    <property type="entry name" value="GLHYDRLASE35"/>
</dbReference>
<sequence length="864" mass="97157">IAPVNTESNIYLMSTNIYTFSLGMGTLSLLSLDFKLISNKTFLMKTKQKNQLKLRAMAKMNKSFLIILFTFICNGVFKQCAGGNVSYDHRAIIINGKRRILISGSIHYPRSTPEMWPNLIQKSKDGGLDVIDTYVFWDIHEPVQGQYYFGGEFDLVRFVKTVQQAGLLVHLRIGPYVCAEWNYGGFPVWLHFIPGIEFRTDNEPFKREMRRFILKIVNMMKEEELFASQGGPIILCQVENEYELVEDYYGEPGHSYVKWAASMAVGLNTGVPWVMCKQGNAHDPIINTCNGFYCEGFIPNSIYTPKLWTENYVGWFQAFGGAVPFRPVEDLAFSVARFFEMGGTLQNYYMYHGGTNFGRTAGGPFVATSYDYDAPIDEYGMLRQPKWGHLKDLHKAIKLCEPALINSDPVYRYLGPGLEAHLFYMESGTCAAFLANTNHTQDATVKFNGNIYSLPAWSVSILPDCRNVIFNTAKVTSQTTSIKSNIMDKIHVTKGPIWKWYNEPIGVWGSNSFTKNGLMDQINMTGDSSDYLWYTISFKVRDDEFPNSTLPILHVDTLGHALHIFLNKKFAGTGSGNSSYSRFTIEKPIILKPGMNTLDLLSLTVGLKNVGKFYDTEGAGITGPVILQGLKSGTQDISKQEWTYQIGLKGEKLGLYLGNNAHSRYWSTGSKLPINKSMMWYKAEFEAPDGNDPVGLDLVNMGKGQAWVNGHSIGRYWPAFLSPKNSCSTCDYRGIYDEGKCLRNCGQPSQNLYHVPRSWIQSTGNVLVLFEEIGGDPTKIKFFTRSIESLCARVTESFPQPVDLWKLNMNDGFNSNKPELRLDCPKGQHISSIKFASFGTPEGQCGNFQHGQCNAVDTLQIIDK</sequence>
<dbReference type="PROSITE" id="PS01182">
    <property type="entry name" value="GLYCOSYL_HYDROL_F35"/>
    <property type="match status" value="1"/>
</dbReference>
<evidence type="ECO:0000256" key="2">
    <source>
        <dbReference type="ARBA" id="ARBA00009809"/>
    </source>
</evidence>
<keyword evidence="5 7" id="KW-0378">Hydrolase</keyword>
<evidence type="ECO:0000256" key="8">
    <source>
        <dbReference type="RuleBase" id="RU003679"/>
    </source>
</evidence>
<dbReference type="Pfam" id="PF01301">
    <property type="entry name" value="Glyco_hydro_35"/>
    <property type="match status" value="1"/>
</dbReference>
<dbReference type="InterPro" id="IPR001944">
    <property type="entry name" value="Glycoside_Hdrlase_35"/>
</dbReference>
<dbReference type="Proteomes" id="UP000824469">
    <property type="component" value="Unassembled WGS sequence"/>
</dbReference>
<dbReference type="Pfam" id="PF17834">
    <property type="entry name" value="GHD"/>
    <property type="match status" value="1"/>
</dbReference>
<dbReference type="InterPro" id="IPR000922">
    <property type="entry name" value="Lectin_gal-bd_dom"/>
</dbReference>
<feature type="non-terminal residue" evidence="11">
    <location>
        <position position="864"/>
    </location>
</feature>
<keyword evidence="12" id="KW-1185">Reference proteome</keyword>
<evidence type="ECO:0000256" key="7">
    <source>
        <dbReference type="RuleBase" id="RU000675"/>
    </source>
</evidence>
<evidence type="ECO:0000313" key="11">
    <source>
        <dbReference type="EMBL" id="KAH9288852.1"/>
    </source>
</evidence>
<dbReference type="SUPFAM" id="SSF51445">
    <property type="entry name" value="(Trans)glycosidases"/>
    <property type="match status" value="1"/>
</dbReference>
<dbReference type="InterPro" id="IPR031330">
    <property type="entry name" value="Gly_Hdrlase_35_cat"/>
</dbReference>
<dbReference type="EC" id="3.2.1.23" evidence="3 7"/>
<dbReference type="AlphaFoldDB" id="A0AA38F5E9"/>
<reference evidence="11 12" key="1">
    <citation type="journal article" date="2021" name="Nat. Plants">
        <title>The Taxus genome provides insights into paclitaxel biosynthesis.</title>
        <authorList>
            <person name="Xiong X."/>
            <person name="Gou J."/>
            <person name="Liao Q."/>
            <person name="Li Y."/>
            <person name="Zhou Q."/>
            <person name="Bi G."/>
            <person name="Li C."/>
            <person name="Du R."/>
            <person name="Wang X."/>
            <person name="Sun T."/>
            <person name="Guo L."/>
            <person name="Liang H."/>
            <person name="Lu P."/>
            <person name="Wu Y."/>
            <person name="Zhang Z."/>
            <person name="Ro D.K."/>
            <person name="Shang Y."/>
            <person name="Huang S."/>
            <person name="Yan J."/>
        </authorList>
    </citation>
    <scope>NUCLEOTIDE SEQUENCE [LARGE SCALE GENOMIC DNA]</scope>
    <source>
        <strain evidence="11">Ta-2019</strain>
    </source>
</reference>
<organism evidence="11 12">
    <name type="scientific">Taxus chinensis</name>
    <name type="common">Chinese yew</name>
    <name type="synonym">Taxus wallichiana var. chinensis</name>
    <dbReference type="NCBI Taxonomy" id="29808"/>
    <lineage>
        <taxon>Eukaryota</taxon>
        <taxon>Viridiplantae</taxon>
        <taxon>Streptophyta</taxon>
        <taxon>Embryophyta</taxon>
        <taxon>Tracheophyta</taxon>
        <taxon>Spermatophyta</taxon>
        <taxon>Pinopsida</taxon>
        <taxon>Pinidae</taxon>
        <taxon>Conifers II</taxon>
        <taxon>Cupressales</taxon>
        <taxon>Taxaceae</taxon>
        <taxon>Taxus</taxon>
    </lineage>
</organism>
<evidence type="ECO:0000256" key="3">
    <source>
        <dbReference type="ARBA" id="ARBA00012756"/>
    </source>
</evidence>
<evidence type="ECO:0000259" key="10">
    <source>
        <dbReference type="PROSITE" id="PS50228"/>
    </source>
</evidence>
<dbReference type="OMA" id="SINIMPV"/>
<dbReference type="InterPro" id="IPR019801">
    <property type="entry name" value="Glyco_hydro_35_CS"/>
</dbReference>
<dbReference type="GO" id="GO:0004565">
    <property type="term" value="F:beta-galactosidase activity"/>
    <property type="evidence" value="ECO:0007669"/>
    <property type="project" value="UniProtKB-EC"/>
</dbReference>
<name>A0AA38F5E9_TAXCH</name>
<dbReference type="Pfam" id="PF21467">
    <property type="entry name" value="BetaGal_gal-bd"/>
    <property type="match status" value="1"/>
</dbReference>
<evidence type="ECO:0000256" key="1">
    <source>
        <dbReference type="ARBA" id="ARBA00001412"/>
    </source>
</evidence>
<comment type="similarity">
    <text evidence="2 8">Belongs to the glycosyl hydrolase 35 family.</text>
</comment>
<feature type="transmembrane region" description="Helical" evidence="9">
    <location>
        <begin position="58"/>
        <end position="77"/>
    </location>
</feature>
<accession>A0AA38F5E9</accession>
<keyword evidence="4" id="KW-0732">Signal</keyword>
<dbReference type="InterPro" id="IPR048913">
    <property type="entry name" value="BetaGal_gal-bd"/>
</dbReference>
<gene>
    <name evidence="11" type="ORF">KI387_032969</name>
</gene>
<keyword evidence="9" id="KW-0472">Membrane</keyword>
<protein>
    <recommendedName>
        <fullName evidence="3 7">Beta-galactosidase</fullName>
        <ecNumber evidence="3 7">3.2.1.23</ecNumber>
    </recommendedName>
</protein>
<comment type="caution">
    <text evidence="11">The sequence shown here is derived from an EMBL/GenBank/DDBJ whole genome shotgun (WGS) entry which is preliminary data.</text>
</comment>
<dbReference type="GO" id="GO:0005975">
    <property type="term" value="P:carbohydrate metabolic process"/>
    <property type="evidence" value="ECO:0007669"/>
    <property type="project" value="InterPro"/>
</dbReference>
<dbReference type="Gene3D" id="3.20.20.80">
    <property type="entry name" value="Glycosidases"/>
    <property type="match status" value="1"/>
</dbReference>
<keyword evidence="9" id="KW-0812">Transmembrane</keyword>
<dbReference type="EMBL" id="JAHRHJ020003813">
    <property type="protein sequence ID" value="KAH9288852.1"/>
    <property type="molecule type" value="Genomic_DNA"/>
</dbReference>
<dbReference type="InterPro" id="IPR041392">
    <property type="entry name" value="GHD"/>
</dbReference>
<dbReference type="PANTHER" id="PTHR23421">
    <property type="entry name" value="BETA-GALACTOSIDASE RELATED"/>
    <property type="match status" value="1"/>
</dbReference>
<evidence type="ECO:0000313" key="12">
    <source>
        <dbReference type="Proteomes" id="UP000824469"/>
    </source>
</evidence>
<evidence type="ECO:0000256" key="4">
    <source>
        <dbReference type="ARBA" id="ARBA00022729"/>
    </source>
</evidence>
<proteinExistence type="inferred from homology"/>
<dbReference type="FunFam" id="2.60.120.260:FF:000142">
    <property type="entry name" value="Beta-galactosidase"/>
    <property type="match status" value="1"/>
</dbReference>
<dbReference type="CDD" id="cd22842">
    <property type="entry name" value="Gal_Rha_Lectin_BGal"/>
    <property type="match status" value="1"/>
</dbReference>
<dbReference type="Gene3D" id="2.60.120.260">
    <property type="entry name" value="Galactose-binding domain-like"/>
    <property type="match status" value="2"/>
</dbReference>
<dbReference type="InterPro" id="IPR008979">
    <property type="entry name" value="Galactose-bd-like_sf"/>
</dbReference>
<evidence type="ECO:0000256" key="6">
    <source>
        <dbReference type="ARBA" id="ARBA00023295"/>
    </source>
</evidence>
<evidence type="ECO:0000256" key="5">
    <source>
        <dbReference type="ARBA" id="ARBA00022801"/>
    </source>
</evidence>